<dbReference type="InterPro" id="IPR002018">
    <property type="entry name" value="CarbesteraseB"/>
</dbReference>
<comment type="similarity">
    <text evidence="1 5">Belongs to the type-B carboxylesterase/lipase family.</text>
</comment>
<evidence type="ECO:0000256" key="2">
    <source>
        <dbReference type="ARBA" id="ARBA00022487"/>
    </source>
</evidence>
<name>A0ABN7B9I5_9HEMI</name>
<proteinExistence type="inferred from homology"/>
<protein>
    <recommendedName>
        <fullName evidence="5">Carboxylic ester hydrolase</fullName>
        <ecNumber evidence="5">3.1.1.-</ecNumber>
    </recommendedName>
</protein>
<keyword evidence="4" id="KW-0325">Glycoprotein</keyword>
<dbReference type="InterPro" id="IPR019826">
    <property type="entry name" value="Carboxylesterase_B_AS"/>
</dbReference>
<evidence type="ECO:0000256" key="5">
    <source>
        <dbReference type="RuleBase" id="RU361235"/>
    </source>
</evidence>
<dbReference type="EMBL" id="AP028920">
    <property type="protein sequence ID" value="BET01052.1"/>
    <property type="molecule type" value="Genomic_DNA"/>
</dbReference>
<gene>
    <name evidence="7" type="ORF">NTJ_13868</name>
</gene>
<evidence type="ECO:0000259" key="6">
    <source>
        <dbReference type="Pfam" id="PF00135"/>
    </source>
</evidence>
<feature type="domain" description="Carboxylesterase type B" evidence="6">
    <location>
        <begin position="63"/>
        <end position="551"/>
    </location>
</feature>
<keyword evidence="3 5" id="KW-0378">Hydrolase</keyword>
<sequence length="576" mass="63027">MLTLHLGIASANSVTQSTSLSTFSPSTGGSSFLMARIYTHGFWMAATLVFAFAEGARQSAATSPLVSAPAGKFSGYRMTSSQGRDFWAFSGIRYAKAPIGNLRFKAPVPAAPLRDKQDAVTEGPKCSQLNTKDFKSTEGSEDCLFLNVYTHDVKRRAAVMLWIHGGGYESGSGSKTEYGPELLMNEDIVLVTINYRLSVLGFASLGNKLIPGNFGLKDQEEAIRWTKKNIRRFGGDPDNITIFGESAGAGSVSLLLRGRAARNVKRGIAMSGSALCPWTIARKTREATLDVAKALECDTESDEKTLECLSSKPAQKIILARLRVNITNEELTPFVPVVERGGPVPADPWENPPSDRALMISHTTAEGNFFLSPLLGAGPLLQEGLYNAIRKNFDKLIPKALYFEFTAKNPTAVSEAIRKYYLSDGIDAKNNASLQQAVSDGLFNYPVYKDVVRSRGPVYFYVFDYLGAQQINISGQGPAHAQDLPFIFRRPTQADVSKGTDEDRQKSEQMVKMFADFAKGQDPTPANAEGSDWGKKSANGGGYLLVSRGNPKIYGPTWEKERIEFWSKLPFRPDNN</sequence>
<evidence type="ECO:0000256" key="4">
    <source>
        <dbReference type="ARBA" id="ARBA00023180"/>
    </source>
</evidence>
<reference evidence="7 8" key="1">
    <citation type="submission" date="2023-09" db="EMBL/GenBank/DDBJ databases">
        <title>Nesidiocoris tenuis whole genome shotgun sequence.</title>
        <authorList>
            <person name="Shibata T."/>
            <person name="Shimoda M."/>
            <person name="Kobayashi T."/>
            <person name="Uehara T."/>
        </authorList>
    </citation>
    <scope>NUCLEOTIDE SEQUENCE [LARGE SCALE GENOMIC DNA]</scope>
    <source>
        <strain evidence="7 8">Japan</strain>
    </source>
</reference>
<evidence type="ECO:0000256" key="3">
    <source>
        <dbReference type="ARBA" id="ARBA00022801"/>
    </source>
</evidence>
<accession>A0ABN7B9I5</accession>
<dbReference type="Gene3D" id="3.40.50.1820">
    <property type="entry name" value="alpha/beta hydrolase"/>
    <property type="match status" value="1"/>
</dbReference>
<dbReference type="PROSITE" id="PS00122">
    <property type="entry name" value="CARBOXYLESTERASE_B_1"/>
    <property type="match status" value="1"/>
</dbReference>
<dbReference type="Proteomes" id="UP001307889">
    <property type="component" value="Chromosome 12"/>
</dbReference>
<keyword evidence="2" id="KW-0719">Serine esterase</keyword>
<dbReference type="Pfam" id="PF00135">
    <property type="entry name" value="COesterase"/>
    <property type="match status" value="1"/>
</dbReference>
<organism evidence="7 8">
    <name type="scientific">Nesidiocoris tenuis</name>
    <dbReference type="NCBI Taxonomy" id="355587"/>
    <lineage>
        <taxon>Eukaryota</taxon>
        <taxon>Metazoa</taxon>
        <taxon>Ecdysozoa</taxon>
        <taxon>Arthropoda</taxon>
        <taxon>Hexapoda</taxon>
        <taxon>Insecta</taxon>
        <taxon>Pterygota</taxon>
        <taxon>Neoptera</taxon>
        <taxon>Paraneoptera</taxon>
        <taxon>Hemiptera</taxon>
        <taxon>Heteroptera</taxon>
        <taxon>Panheteroptera</taxon>
        <taxon>Cimicomorpha</taxon>
        <taxon>Miridae</taxon>
        <taxon>Dicyphina</taxon>
        <taxon>Nesidiocoris</taxon>
    </lineage>
</organism>
<dbReference type="InterPro" id="IPR050309">
    <property type="entry name" value="Type-B_Carboxylest/Lipase"/>
</dbReference>
<evidence type="ECO:0000313" key="8">
    <source>
        <dbReference type="Proteomes" id="UP001307889"/>
    </source>
</evidence>
<dbReference type="PANTHER" id="PTHR11559">
    <property type="entry name" value="CARBOXYLESTERASE"/>
    <property type="match status" value="1"/>
</dbReference>
<dbReference type="InterPro" id="IPR029058">
    <property type="entry name" value="AB_hydrolase_fold"/>
</dbReference>
<keyword evidence="8" id="KW-1185">Reference proteome</keyword>
<evidence type="ECO:0000313" key="7">
    <source>
        <dbReference type="EMBL" id="BET01052.1"/>
    </source>
</evidence>
<dbReference type="EC" id="3.1.1.-" evidence="5"/>
<dbReference type="SUPFAM" id="SSF53474">
    <property type="entry name" value="alpha/beta-Hydrolases"/>
    <property type="match status" value="1"/>
</dbReference>
<evidence type="ECO:0000256" key="1">
    <source>
        <dbReference type="ARBA" id="ARBA00005964"/>
    </source>
</evidence>